<accession>A0A1G2PX53</accession>
<gene>
    <name evidence="2" type="ORF">A2991_01995</name>
</gene>
<proteinExistence type="predicted"/>
<dbReference type="AlphaFoldDB" id="A0A1G2PX53"/>
<feature type="compositionally biased region" description="Basic and acidic residues" evidence="1">
    <location>
        <begin position="7"/>
        <end position="24"/>
    </location>
</feature>
<evidence type="ECO:0000313" key="2">
    <source>
        <dbReference type="EMBL" id="OHA52914.1"/>
    </source>
</evidence>
<organism evidence="2 3">
    <name type="scientific">Candidatus Terrybacteria bacterium RIFCSPLOWO2_01_FULL_58_14</name>
    <dbReference type="NCBI Taxonomy" id="1802369"/>
    <lineage>
        <taxon>Bacteria</taxon>
        <taxon>Candidatus Terryibacteriota</taxon>
    </lineage>
</organism>
<evidence type="ECO:0000313" key="3">
    <source>
        <dbReference type="Proteomes" id="UP000177865"/>
    </source>
</evidence>
<sequence length="77" mass="8981">MGGAARGAEERAEKEEGLARLRRDRDGLKKHMVGKTDIGDADQLERLRHRIDALRQELKITEPEQEWSAEQWRDNEK</sequence>
<dbReference type="EMBL" id="MHSZ01000025">
    <property type="protein sequence ID" value="OHA52914.1"/>
    <property type="molecule type" value="Genomic_DNA"/>
</dbReference>
<name>A0A1G2PX53_9BACT</name>
<reference evidence="2 3" key="1">
    <citation type="journal article" date="2016" name="Nat. Commun.">
        <title>Thousands of microbial genomes shed light on interconnected biogeochemical processes in an aquifer system.</title>
        <authorList>
            <person name="Anantharaman K."/>
            <person name="Brown C.T."/>
            <person name="Hug L.A."/>
            <person name="Sharon I."/>
            <person name="Castelle C.J."/>
            <person name="Probst A.J."/>
            <person name="Thomas B.C."/>
            <person name="Singh A."/>
            <person name="Wilkins M.J."/>
            <person name="Karaoz U."/>
            <person name="Brodie E.L."/>
            <person name="Williams K.H."/>
            <person name="Hubbard S.S."/>
            <person name="Banfield J.F."/>
        </authorList>
    </citation>
    <scope>NUCLEOTIDE SEQUENCE [LARGE SCALE GENOMIC DNA]</scope>
</reference>
<dbReference type="Proteomes" id="UP000177865">
    <property type="component" value="Unassembled WGS sequence"/>
</dbReference>
<protein>
    <submittedName>
        <fullName evidence="2">Uncharacterized protein</fullName>
    </submittedName>
</protein>
<comment type="caution">
    <text evidence="2">The sequence shown here is derived from an EMBL/GenBank/DDBJ whole genome shotgun (WGS) entry which is preliminary data.</text>
</comment>
<evidence type="ECO:0000256" key="1">
    <source>
        <dbReference type="SAM" id="MobiDB-lite"/>
    </source>
</evidence>
<feature type="region of interest" description="Disordered" evidence="1">
    <location>
        <begin position="1"/>
        <end position="24"/>
    </location>
</feature>